<dbReference type="EMBL" id="MEVT01000004">
    <property type="protein sequence ID" value="OGC63697.1"/>
    <property type="molecule type" value="Genomic_DNA"/>
</dbReference>
<gene>
    <name evidence="1" type="ORF">A2264_04950</name>
</gene>
<dbReference type="AlphaFoldDB" id="A0A1F4W2Q8"/>
<sequence length="249" mass="27493">MSRLTKGLFSSDERVSLLRKELFGDKLKHFGKLLNIRFPNMALKALAELGISHFAQGVLIKNRDLFEFSFDGFDMDCFSFALNGSAIGLVEINNNPVIACKELAADIAAIVSGIALRQETDLVICSNCGGKPGDVSREYYCPGCGGADTWKLKDPITSGMAPIPSSFLNLLNVHEIQLVDAQRPHHTEEPEYCAKCRKVLDNLYTGIDIIYYDPQKGWVVEASAKGLHFTVCRDCSKELEGTHNTGWVT</sequence>
<comment type="caution">
    <text evidence="1">The sequence shown here is derived from an EMBL/GenBank/DDBJ whole genome shotgun (WGS) entry which is preliminary data.</text>
</comment>
<organism evidence="1 2">
    <name type="scientific">candidate division WWE3 bacterium RIFOXYA2_FULL_46_9</name>
    <dbReference type="NCBI Taxonomy" id="1802636"/>
    <lineage>
        <taxon>Bacteria</taxon>
        <taxon>Katanobacteria</taxon>
    </lineage>
</organism>
<protein>
    <submittedName>
        <fullName evidence="1">Uncharacterized protein</fullName>
    </submittedName>
</protein>
<proteinExistence type="predicted"/>
<dbReference type="Proteomes" id="UP000176614">
    <property type="component" value="Unassembled WGS sequence"/>
</dbReference>
<name>A0A1F4W2Q8_UNCKA</name>
<evidence type="ECO:0000313" key="2">
    <source>
        <dbReference type="Proteomes" id="UP000176614"/>
    </source>
</evidence>
<evidence type="ECO:0000313" key="1">
    <source>
        <dbReference type="EMBL" id="OGC63697.1"/>
    </source>
</evidence>
<reference evidence="1 2" key="1">
    <citation type="journal article" date="2016" name="Nat. Commun.">
        <title>Thousands of microbial genomes shed light on interconnected biogeochemical processes in an aquifer system.</title>
        <authorList>
            <person name="Anantharaman K."/>
            <person name="Brown C.T."/>
            <person name="Hug L.A."/>
            <person name="Sharon I."/>
            <person name="Castelle C.J."/>
            <person name="Probst A.J."/>
            <person name="Thomas B.C."/>
            <person name="Singh A."/>
            <person name="Wilkins M.J."/>
            <person name="Karaoz U."/>
            <person name="Brodie E.L."/>
            <person name="Williams K.H."/>
            <person name="Hubbard S.S."/>
            <person name="Banfield J.F."/>
        </authorList>
    </citation>
    <scope>NUCLEOTIDE SEQUENCE [LARGE SCALE GENOMIC DNA]</scope>
</reference>
<accession>A0A1F4W2Q8</accession>